<evidence type="ECO:0000313" key="2">
    <source>
        <dbReference type="Proteomes" id="UP000514713"/>
    </source>
</evidence>
<keyword evidence="1" id="KW-0614">Plasmid</keyword>
<gene>
    <name evidence="1" type="ORF">HUN01_02235</name>
</gene>
<keyword evidence="2" id="KW-1185">Reference proteome</keyword>
<protein>
    <submittedName>
        <fullName evidence="1">Uncharacterized protein</fullName>
    </submittedName>
</protein>
<dbReference type="EMBL" id="CP054697">
    <property type="protein sequence ID" value="QMS86443.1"/>
    <property type="molecule type" value="Genomic_DNA"/>
</dbReference>
<accession>A0A7D7QPD2</accession>
<dbReference type="Proteomes" id="UP000514713">
    <property type="component" value="Plasmid pNe_5"/>
</dbReference>
<evidence type="ECO:0000313" key="1">
    <source>
        <dbReference type="EMBL" id="QMS86443.1"/>
    </source>
</evidence>
<proteinExistence type="predicted"/>
<dbReference type="KEGG" id="ned:HUN01_02235"/>
<organism evidence="1 2">
    <name type="scientific">Nostoc edaphicum CCNP1411</name>
    <dbReference type="NCBI Taxonomy" id="1472755"/>
    <lineage>
        <taxon>Bacteria</taxon>
        <taxon>Bacillati</taxon>
        <taxon>Cyanobacteriota</taxon>
        <taxon>Cyanophyceae</taxon>
        <taxon>Nostocales</taxon>
        <taxon>Nostocaceae</taxon>
        <taxon>Nostoc</taxon>
    </lineage>
</organism>
<reference evidence="2" key="1">
    <citation type="submission" date="2020-06" db="EMBL/GenBank/DDBJ databases">
        <title>Nostoc edaphicum CCNP1411 genome.</title>
        <authorList>
            <person name="Fidor A."/>
            <person name="Grabski M."/>
            <person name="Gawor J."/>
            <person name="Gromadka R."/>
            <person name="Wegrzyn G."/>
            <person name="Mazur-Marzec H."/>
        </authorList>
    </citation>
    <scope>NUCLEOTIDE SEQUENCE [LARGE SCALE GENOMIC DNA]</scope>
    <source>
        <strain evidence="2">CCNP1411</strain>
        <plasmid evidence="2">pne_5</plasmid>
    </source>
</reference>
<dbReference type="AlphaFoldDB" id="A0A7D7QPD2"/>
<sequence length="65" mass="7184">MNFQAALKLHKFITSAADKPGCTLSQQPPAAKLARMTDTVKAKFPILANAKYLKPLIYRYNSISS</sequence>
<dbReference type="RefSeq" id="WP_181927274.1">
    <property type="nucleotide sequence ID" value="NZ_CP054697.1"/>
</dbReference>
<name>A0A7D7QPD2_9NOSO</name>
<geneLocation type="plasmid" evidence="2">
    <name>pne_5</name>
</geneLocation>